<dbReference type="PANTHER" id="PTHR12143">
    <property type="entry name" value="PEPTIDE N-GLYCANASE PNGASE -RELATED"/>
    <property type="match status" value="1"/>
</dbReference>
<dbReference type="GO" id="GO:0005975">
    <property type="term" value="P:carbohydrate metabolic process"/>
    <property type="evidence" value="ECO:0007669"/>
    <property type="project" value="InterPro"/>
</dbReference>
<feature type="domain" description="Glycosyl hydrolase family 92" evidence="2">
    <location>
        <begin position="304"/>
        <end position="782"/>
    </location>
</feature>
<dbReference type="AlphaFoldDB" id="A0AAI8VKS5"/>
<gene>
    <name evidence="4" type="ORF">KHLLAP_LOCUS7223</name>
</gene>
<sequence>MKFLHIAVAGVLALAASGTVTGNTTDWTQYVNMFIGTEGPVPGTAYNAGNVFPGAALPFGAVKVGIDTTRWNVSFSANAGFTPDGNVTAVTMLHESGTGGAPTYGLIPQMPLTTIEGVNVLDNLTYMQPRIAEDVASVGYYKTQLQNGVTAEMSASMHAGIMKYEYPKDTGRYVLVDLSHLLPSTGKKEQAWSNGELERSEDGTWYSGYGVYREGWAWGGNYRVYFCGHFDTTPSSAQLFSGKATDPYWPNATDVRPTFTNKTSIKGGTVEYQYADRIGALFEFPPNATTVKSKVGVSWVSADKACQFLEEIPSWDIEAVKAEAQNQWNTEVLSKVEASTSNETQLEMFYTAMYHSHLLPSNRTGENPYWDSGEPYYDDFYTLWDTFRCLHPLLTLIQPKAQIEIVRAMIDIWRYERFMPEGRSHNHNGRVQGGSNSDNVLADAYVKGLQGGINWTDGYAAMKTNAEVLPYNNFDFEDPTGSTKEGRGALQDWKEYGYVTPARGRCLSKTVEYSLNDFSLSQVAKGEAPEDIALYRNRSAGWQKTWATDVTSLNYTGFLAPTYPNGSYQDYDPLSCGECEWGSISYEGVPWEYSWTTPFDMETLISLMGGPETTEARLDTMFTLGLTQSDQGGNSAGSTIFNPGNEPSFMTPFLYNYLPQRQHKSVRRSRELVDQYYNAGRSGIPGNDDAGSMSSWLVWNMIGLYPVVTQPVYLVLAPRFEDVTVRLGDSGSVLRIKATGLEDGMYVQSFKVNGQSWDRSWVSHEDIVRPGGEDSLLEFEMGSEVAIWDTGEVPPSPGHVKL</sequence>
<dbReference type="InterPro" id="IPR005887">
    <property type="entry name" value="GH92_a_mannosidase_put"/>
</dbReference>
<dbReference type="EMBL" id="CAUWAG010000010">
    <property type="protein sequence ID" value="CAJ2506755.1"/>
    <property type="molecule type" value="Genomic_DNA"/>
</dbReference>
<accession>A0AAI8VKS5</accession>
<dbReference type="PANTHER" id="PTHR12143:SF27">
    <property type="entry name" value="ALPHA-1,2-MANNOSIDASE FAMILY PROTEIN (AFU_ORTHOLOGUE AFUA_5G10520)"/>
    <property type="match status" value="1"/>
</dbReference>
<dbReference type="InterPro" id="IPR008928">
    <property type="entry name" value="6-hairpin_glycosidase_sf"/>
</dbReference>
<proteinExistence type="predicted"/>
<dbReference type="Proteomes" id="UP001295740">
    <property type="component" value="Unassembled WGS sequence"/>
</dbReference>
<dbReference type="GO" id="GO:0006516">
    <property type="term" value="P:glycoprotein catabolic process"/>
    <property type="evidence" value="ECO:0007669"/>
    <property type="project" value="TreeGrafter"/>
</dbReference>
<dbReference type="InterPro" id="IPR014718">
    <property type="entry name" value="GH-type_carb-bd"/>
</dbReference>
<dbReference type="InterPro" id="IPR041371">
    <property type="entry name" value="GH92_N"/>
</dbReference>
<keyword evidence="5" id="KW-1185">Reference proteome</keyword>
<evidence type="ECO:0000259" key="2">
    <source>
        <dbReference type="Pfam" id="PF07971"/>
    </source>
</evidence>
<evidence type="ECO:0000259" key="3">
    <source>
        <dbReference type="Pfam" id="PF17678"/>
    </source>
</evidence>
<organism evidence="4 5">
    <name type="scientific">Anthostomella pinea</name>
    <dbReference type="NCBI Taxonomy" id="933095"/>
    <lineage>
        <taxon>Eukaryota</taxon>
        <taxon>Fungi</taxon>
        <taxon>Dikarya</taxon>
        <taxon>Ascomycota</taxon>
        <taxon>Pezizomycotina</taxon>
        <taxon>Sordariomycetes</taxon>
        <taxon>Xylariomycetidae</taxon>
        <taxon>Xylariales</taxon>
        <taxon>Xylariaceae</taxon>
        <taxon>Anthostomella</taxon>
    </lineage>
</organism>
<protein>
    <submittedName>
        <fullName evidence="4">Uu.00g079410.m01.CDS01</fullName>
    </submittedName>
</protein>
<dbReference type="SUPFAM" id="SSF48208">
    <property type="entry name" value="Six-hairpin glycosidases"/>
    <property type="match status" value="1"/>
</dbReference>
<dbReference type="NCBIfam" id="TIGR01180">
    <property type="entry name" value="aman2_put"/>
    <property type="match status" value="1"/>
</dbReference>
<dbReference type="Gene3D" id="3.30.2080.10">
    <property type="entry name" value="GH92 mannosidase domain"/>
    <property type="match status" value="1"/>
</dbReference>
<dbReference type="GO" id="GO:0005829">
    <property type="term" value="C:cytosol"/>
    <property type="evidence" value="ECO:0007669"/>
    <property type="project" value="TreeGrafter"/>
</dbReference>
<dbReference type="GO" id="GO:0005634">
    <property type="term" value="C:nucleus"/>
    <property type="evidence" value="ECO:0007669"/>
    <property type="project" value="TreeGrafter"/>
</dbReference>
<dbReference type="FunFam" id="3.30.2080.10:FF:000001">
    <property type="entry name" value="Alpha-1,2-mannosidase subfamily"/>
    <property type="match status" value="1"/>
</dbReference>
<comment type="caution">
    <text evidence="4">The sequence shown here is derived from an EMBL/GenBank/DDBJ whole genome shotgun (WGS) entry which is preliminary data.</text>
</comment>
<name>A0AAI8VKS5_9PEZI</name>
<dbReference type="GO" id="GO:0030246">
    <property type="term" value="F:carbohydrate binding"/>
    <property type="evidence" value="ECO:0007669"/>
    <property type="project" value="InterPro"/>
</dbReference>
<dbReference type="Pfam" id="PF07971">
    <property type="entry name" value="Glyco_hydro_92"/>
    <property type="match status" value="1"/>
</dbReference>
<dbReference type="Gene3D" id="1.20.1610.10">
    <property type="entry name" value="alpha-1,2-mannosidases domains"/>
    <property type="match status" value="1"/>
</dbReference>
<feature type="signal peptide" evidence="1">
    <location>
        <begin position="1"/>
        <end position="22"/>
    </location>
</feature>
<dbReference type="Pfam" id="PF17678">
    <property type="entry name" value="Glyco_hydro_92N"/>
    <property type="match status" value="1"/>
</dbReference>
<dbReference type="InterPro" id="IPR012939">
    <property type="entry name" value="Glyco_hydro_92"/>
</dbReference>
<evidence type="ECO:0000256" key="1">
    <source>
        <dbReference type="SAM" id="SignalP"/>
    </source>
</evidence>
<feature type="chain" id="PRO_5042502016" evidence="1">
    <location>
        <begin position="23"/>
        <end position="802"/>
    </location>
</feature>
<dbReference type="Gene3D" id="1.20.1050.60">
    <property type="entry name" value="alpha-1,2-mannosidase"/>
    <property type="match status" value="1"/>
</dbReference>
<evidence type="ECO:0000313" key="4">
    <source>
        <dbReference type="EMBL" id="CAJ2506755.1"/>
    </source>
</evidence>
<dbReference type="InterPro" id="IPR050883">
    <property type="entry name" value="PNGase"/>
</dbReference>
<keyword evidence="1" id="KW-0732">Signal</keyword>
<dbReference type="FunFam" id="1.20.1050.60:FF:000002">
    <property type="entry name" value="Glycosyl hydrolase family 92"/>
    <property type="match status" value="1"/>
</dbReference>
<reference evidence="4" key="1">
    <citation type="submission" date="2023-10" db="EMBL/GenBank/DDBJ databases">
        <authorList>
            <person name="Hackl T."/>
        </authorList>
    </citation>
    <scope>NUCLEOTIDE SEQUENCE</scope>
</reference>
<dbReference type="GO" id="GO:0000224">
    <property type="term" value="F:peptide-N4-(N-acetyl-beta-glucosaminyl)asparagine amidase activity"/>
    <property type="evidence" value="ECO:0007669"/>
    <property type="project" value="TreeGrafter"/>
</dbReference>
<dbReference type="Gene3D" id="2.70.98.10">
    <property type="match status" value="1"/>
</dbReference>
<feature type="domain" description="Glycosyl hydrolase family 92 N-terminal" evidence="3">
    <location>
        <begin position="30"/>
        <end position="298"/>
    </location>
</feature>
<evidence type="ECO:0000313" key="5">
    <source>
        <dbReference type="Proteomes" id="UP001295740"/>
    </source>
</evidence>